<reference evidence="2" key="2">
    <citation type="submission" date="2023-07" db="EMBL/GenBank/DDBJ databases">
        <title>Zobellia barbeyronii sp. nov., a new marine flavobacterium, isolated from green and red algae.</title>
        <authorList>
            <person name="Nedashkovskaya O.I."/>
            <person name="Otstavnykh N."/>
            <person name="Zhukova N."/>
            <person name="Guzev K."/>
            <person name="Chausova V."/>
            <person name="Tekutyeva L."/>
            <person name="Mikhailov V."/>
            <person name="Isaeva M."/>
        </authorList>
    </citation>
    <scope>NUCLEOTIDE SEQUENCE [LARGE SCALE GENOMIC DNA]</scope>
    <source>
        <strain evidence="2">KMM 6746</strain>
    </source>
</reference>
<protein>
    <submittedName>
        <fullName evidence="1">Uncharacterized protein</fullName>
    </submittedName>
</protein>
<accession>A0ABS5WIU6</accession>
<evidence type="ECO:0000313" key="1">
    <source>
        <dbReference type="EMBL" id="MBT2162097.1"/>
    </source>
</evidence>
<comment type="caution">
    <text evidence="1">The sequence shown here is derived from an EMBL/GenBank/DDBJ whole genome shotgun (WGS) entry which is preliminary data.</text>
</comment>
<gene>
    <name evidence="1" type="ORF">HW347_12550</name>
</gene>
<organism evidence="1 2">
    <name type="scientific">Zobellia barbeyronii</name>
    <dbReference type="NCBI Taxonomy" id="2748009"/>
    <lineage>
        <taxon>Bacteria</taxon>
        <taxon>Pseudomonadati</taxon>
        <taxon>Bacteroidota</taxon>
        <taxon>Flavobacteriia</taxon>
        <taxon>Flavobacteriales</taxon>
        <taxon>Flavobacteriaceae</taxon>
        <taxon>Zobellia</taxon>
    </lineage>
</organism>
<keyword evidence="2" id="KW-1185">Reference proteome</keyword>
<dbReference type="Proteomes" id="UP000740413">
    <property type="component" value="Unassembled WGS sequence"/>
</dbReference>
<sequence>MKTYKTIILIFTVALGLLSCEQERLEPVLTTAEGGGTLSTYLAYTIESTDPSGSNVYGRVVFYKTTLNQTLVQVSLNNTVEDLMHPALILDGAIGTETTTVTTLDTVDGSTGEFASSKFFVITDETYYDAIETMDTHINIYLSATDDTIVASSDLGLNAEPVESN</sequence>
<dbReference type="RefSeq" id="WP_214612186.1">
    <property type="nucleotide sequence ID" value="NZ_JACATN010000004.1"/>
</dbReference>
<dbReference type="PROSITE" id="PS51257">
    <property type="entry name" value="PROKAR_LIPOPROTEIN"/>
    <property type="match status" value="1"/>
</dbReference>
<name>A0ABS5WIU6_9FLAO</name>
<reference evidence="1 2" key="1">
    <citation type="submission" date="2020-06" db="EMBL/GenBank/DDBJ databases">
        <authorList>
            <person name="Isaeva M.P."/>
            <person name="Chernysheva N.Y."/>
        </authorList>
    </citation>
    <scope>NUCLEOTIDE SEQUENCE [LARGE SCALE GENOMIC DNA]</scope>
    <source>
        <strain evidence="1 2">KMM 6746</strain>
    </source>
</reference>
<proteinExistence type="predicted"/>
<dbReference type="EMBL" id="JACATN010000004">
    <property type="protein sequence ID" value="MBT2162097.1"/>
    <property type="molecule type" value="Genomic_DNA"/>
</dbReference>
<evidence type="ECO:0000313" key="2">
    <source>
        <dbReference type="Proteomes" id="UP000740413"/>
    </source>
</evidence>